<feature type="compositionally biased region" description="Low complexity" evidence="2">
    <location>
        <begin position="1041"/>
        <end position="1066"/>
    </location>
</feature>
<dbReference type="EMBL" id="JADBGQ010000006">
    <property type="protein sequence ID" value="KAG5393483.1"/>
    <property type="molecule type" value="Genomic_DNA"/>
</dbReference>
<feature type="coiled-coil region" evidence="1">
    <location>
        <begin position="1172"/>
        <end position="1199"/>
    </location>
</feature>
<dbReference type="PANTHER" id="PTHR31099:SF49">
    <property type="entry name" value="MYOSIN HEAVY CHAIN-LIKE PROTEIN"/>
    <property type="match status" value="1"/>
</dbReference>
<organism evidence="3 4">
    <name type="scientific">Brassica rapa subsp. trilocularis</name>
    <dbReference type="NCBI Taxonomy" id="1813537"/>
    <lineage>
        <taxon>Eukaryota</taxon>
        <taxon>Viridiplantae</taxon>
        <taxon>Streptophyta</taxon>
        <taxon>Embryophyta</taxon>
        <taxon>Tracheophyta</taxon>
        <taxon>Spermatophyta</taxon>
        <taxon>Magnoliopsida</taxon>
        <taxon>eudicotyledons</taxon>
        <taxon>Gunneridae</taxon>
        <taxon>Pentapetalae</taxon>
        <taxon>rosids</taxon>
        <taxon>malvids</taxon>
        <taxon>Brassicales</taxon>
        <taxon>Brassicaceae</taxon>
        <taxon>Brassiceae</taxon>
        <taxon>Brassica</taxon>
    </lineage>
</organism>
<name>A0ABQ7M3V5_BRACM</name>
<keyword evidence="4" id="KW-1185">Reference proteome</keyword>
<proteinExistence type="predicted"/>
<evidence type="ECO:0000313" key="3">
    <source>
        <dbReference type="EMBL" id="KAG5393483.1"/>
    </source>
</evidence>
<sequence>MPSRRINDPGIIAACHYGAEYEMEYSASMETHTATSINSGHQKSTDTQYEESVDSSPDDWENDYYNPTIAAYTRKHMHTEENAPSIDIPGSPSIDTQPSQRNRKRASTDIANYSSIDTKVNRVREGDYSIGSWADVQHHESCAVETTIYESGADELHEDTAWGRTRYMHPINRAHRPSIDINPSPSIDINPSTSIDNRSKQITTVSERDKFNNEYLTPDEIGIFRDPVGHARAIDRRILNVSQKYIEDILQTANGAENLSPHPTRPSIDIDIPTSVDRQPKFCRRAFDSHGTRKFYWEEKDQYGVYIDEQGYTRDLDGNTIRLHNMDIRRVLERASRVEPSYICLPEHANLFTQTKLVPEIYTKDEINEMFYGVYGEQEKNKEAFQIKLDGVYYPLNDNISWLTTCMEEMKQDLARIQHATDVARSSSIDRDQQTSIDVLQRTSIDNRMPTLVDNNPPCPHTMKSQQNFHTREEIDQLLEGIYIALETTEDRLDGRCDDIYFPMNLNISALTSNIEAIQGELVAIQSYIARRPEASSSIDRRNNKSIDILHRTSVDDATNQGRLVQKMTSDMSDTHYHGEEISADIYATLRRNQFNLESLEERLQRMENTTATMKEKWRTGDEAMRDFSGTRFSKRKEEMDTVRLNSSIFGNLEGSPYRKFSISWKGARLQGPNSGFLLEGTWSVPLSGTRGSGSSLEAGGNDTGAGPRTIDLAILGSNQSGTHSEPRSPRLRGWVPLSCFEILFPVQFHLLDACARVHSRRSVGNEAYESMDSLESLLDLTAEIKQLRNAAVGEALPPPGGDRFSPVGPLSLIGVEEVANLQTGERSFFESGFRDQIPSLVAEVSKVVKISPGQLNPPFWRILIAMQSLGDLESFTVGVTEVLYCYSVSLFSGSEWRYHLHPRSKEPPVREILKKDRKRFPAFEGNWAEKFTFTHLPGFSSIWQLEDLPHIDYSSGKDSIEQVLKLPLERRQIPFLVSKASFKRCSICGEMSGSKGDESLAEYKKALEVMSARKAASKRVAPSKDNDEMQIIRSSKRRAVAAASPSSSKNKSKASGSSPKGSPSAPYDWATVLTNLNTKVFPSTPVLLASEEDSSMAIQSLQDDLLQVASQLYHLGERMEGAVSTKVEMDTLASQLCEEKDASLAKDKEIKALKLKVRNQEEEGELVAAENVSLRSQLKNREEELNDLKDAAKTYEAEKAMAVNGAKVVARWELMREWLNGQTDSWDPVNTLEQYKTVKTTKAELLGLPAPSFEYDPRVPGEEEVKKTPEPAADDPHAN</sequence>
<comment type="caution">
    <text evidence="3">The sequence shown here is derived from an EMBL/GenBank/DDBJ whole genome shotgun (WGS) entry which is preliminary data.</text>
</comment>
<keyword evidence="1" id="KW-0175">Coiled coil</keyword>
<evidence type="ECO:0008006" key="5">
    <source>
        <dbReference type="Google" id="ProtNLM"/>
    </source>
</evidence>
<feature type="compositionally biased region" description="Basic and acidic residues" evidence="2">
    <location>
        <begin position="1256"/>
        <end position="1280"/>
    </location>
</feature>
<feature type="region of interest" description="Disordered" evidence="2">
    <location>
        <begin position="1250"/>
        <end position="1280"/>
    </location>
</feature>
<dbReference type="PANTHER" id="PTHR31099">
    <property type="entry name" value="OS06G0165300 PROTEIN"/>
    <property type="match status" value="1"/>
</dbReference>
<feature type="region of interest" description="Disordered" evidence="2">
    <location>
        <begin position="1016"/>
        <end position="1066"/>
    </location>
</feature>
<evidence type="ECO:0000313" key="4">
    <source>
        <dbReference type="Proteomes" id="UP000823674"/>
    </source>
</evidence>
<evidence type="ECO:0000256" key="1">
    <source>
        <dbReference type="SAM" id="Coils"/>
    </source>
</evidence>
<feature type="compositionally biased region" description="Polar residues" evidence="2">
    <location>
        <begin position="32"/>
        <end position="47"/>
    </location>
</feature>
<evidence type="ECO:0000256" key="2">
    <source>
        <dbReference type="SAM" id="MobiDB-lite"/>
    </source>
</evidence>
<gene>
    <name evidence="3" type="primary">A06g505420.1_BraROA</name>
    <name evidence="3" type="ORF">IGI04_023446</name>
</gene>
<feature type="region of interest" description="Disordered" evidence="2">
    <location>
        <begin position="32"/>
        <end position="62"/>
    </location>
</feature>
<dbReference type="Proteomes" id="UP000823674">
    <property type="component" value="Chromosome A06"/>
</dbReference>
<reference evidence="3 4" key="1">
    <citation type="submission" date="2021-03" db="EMBL/GenBank/DDBJ databases">
        <authorList>
            <person name="King G.J."/>
            <person name="Bancroft I."/>
            <person name="Baten A."/>
            <person name="Bloomfield J."/>
            <person name="Borpatragohain P."/>
            <person name="He Z."/>
            <person name="Irish N."/>
            <person name="Irwin J."/>
            <person name="Liu K."/>
            <person name="Mauleon R.P."/>
            <person name="Moore J."/>
            <person name="Morris R."/>
            <person name="Ostergaard L."/>
            <person name="Wang B."/>
            <person name="Wells R."/>
        </authorList>
    </citation>
    <scope>NUCLEOTIDE SEQUENCE [LARGE SCALE GENOMIC DNA]</scope>
    <source>
        <strain evidence="3">R-o-18</strain>
        <tissue evidence="3">Leaf</tissue>
    </source>
</reference>
<feature type="region of interest" description="Disordered" evidence="2">
    <location>
        <begin position="82"/>
        <end position="107"/>
    </location>
</feature>
<feature type="compositionally biased region" description="Acidic residues" evidence="2">
    <location>
        <begin position="48"/>
        <end position="62"/>
    </location>
</feature>
<accession>A0ABQ7M3V5</accession>
<protein>
    <recommendedName>
        <fullName evidence="5">Aminotransferase-like plant mobile domain-containing protein</fullName>
    </recommendedName>
</protein>
<feature type="coiled-coil region" evidence="1">
    <location>
        <begin position="590"/>
        <end position="617"/>
    </location>
</feature>